<reference evidence="2" key="1">
    <citation type="journal article" date="2019" name="Int. J. Syst. Evol. Microbiol.">
        <title>The Global Catalogue of Microorganisms (GCM) 10K type strain sequencing project: providing services to taxonomists for standard genome sequencing and annotation.</title>
        <authorList>
            <consortium name="The Broad Institute Genomics Platform"/>
            <consortium name="The Broad Institute Genome Sequencing Center for Infectious Disease"/>
            <person name="Wu L."/>
            <person name="Ma J."/>
        </authorList>
    </citation>
    <scope>NUCLEOTIDE SEQUENCE [LARGE SCALE GENOMIC DNA]</scope>
    <source>
        <strain evidence="2">CECT 7806</strain>
    </source>
</reference>
<dbReference type="EMBL" id="JAUFPT010000054">
    <property type="protein sequence ID" value="MDN3572089.1"/>
    <property type="molecule type" value="Genomic_DNA"/>
</dbReference>
<protein>
    <submittedName>
        <fullName evidence="1">Uncharacterized protein</fullName>
    </submittedName>
</protein>
<proteinExistence type="predicted"/>
<organism evidence="1 2">
    <name type="scientific">Methylobacterium longum</name>
    <dbReference type="NCBI Taxonomy" id="767694"/>
    <lineage>
        <taxon>Bacteria</taxon>
        <taxon>Pseudomonadati</taxon>
        <taxon>Pseudomonadota</taxon>
        <taxon>Alphaproteobacteria</taxon>
        <taxon>Hyphomicrobiales</taxon>
        <taxon>Methylobacteriaceae</taxon>
        <taxon>Methylobacterium</taxon>
    </lineage>
</organism>
<name>A0ABT8AQI3_9HYPH</name>
<evidence type="ECO:0000313" key="1">
    <source>
        <dbReference type="EMBL" id="MDN3572089.1"/>
    </source>
</evidence>
<dbReference type="RefSeq" id="WP_238287102.1">
    <property type="nucleotide sequence ID" value="NZ_BPQS01000008.1"/>
</dbReference>
<accession>A0ABT8AQI3</accession>
<sequence length="196" mass="20403">MATTETRAAFARRHGVNRSTVGRWETKGSLVLTVDGLVSVEASEQLLGARAETYRGGKAKGPSAHKAPATVASNLDAPAAQDSLALAHAGLAEVIRAIGPYAARMAVEFGAPLEVAYGLDQAVAVEADCIAARFLAQHGYPDTANGYGTLESLCVDFVEADWAALAKAAGARLDLDALDAWFTGTPYWRSPAEASA</sequence>
<evidence type="ECO:0000313" key="2">
    <source>
        <dbReference type="Proteomes" id="UP001244297"/>
    </source>
</evidence>
<comment type="caution">
    <text evidence="1">The sequence shown here is derived from an EMBL/GenBank/DDBJ whole genome shotgun (WGS) entry which is preliminary data.</text>
</comment>
<keyword evidence="2" id="KW-1185">Reference proteome</keyword>
<gene>
    <name evidence="1" type="ORF">QWZ18_15810</name>
</gene>
<dbReference type="Proteomes" id="UP001244297">
    <property type="component" value="Unassembled WGS sequence"/>
</dbReference>